<sequence length="203" mass="23415">MTQINKAISEWIECKEAQTATMEQEEIREPKEEDKRWVPPREKCIRINIDAAVQTSRGKAGWGIVTRNSEGKLISTWAIPQKCSSEPTVEEELAIQMALMKAKQKGWKEIKIRSDCKNVVGKLQENSAENVYCTTILKDIIKLKNEFDVCIFSFTRRIDNVVSHTLANFALSLITVVTWERNFPTWLNTLTKEDMIEQLLRIL</sequence>
<dbReference type="Pfam" id="PF13456">
    <property type="entry name" value="RVT_3"/>
    <property type="match status" value="1"/>
</dbReference>
<keyword evidence="2" id="KW-1185">Reference proteome</keyword>
<dbReference type="SUPFAM" id="SSF53098">
    <property type="entry name" value="Ribonuclease H-like"/>
    <property type="match status" value="1"/>
</dbReference>
<feature type="domain" description="RNase H type-1" evidence="1">
    <location>
        <begin position="48"/>
        <end position="170"/>
    </location>
</feature>
<dbReference type="CDD" id="cd06222">
    <property type="entry name" value="RNase_H_like"/>
    <property type="match status" value="1"/>
</dbReference>
<organism evidence="2 3">
    <name type="scientific">Coffea arabica</name>
    <name type="common">Arabian coffee</name>
    <dbReference type="NCBI Taxonomy" id="13443"/>
    <lineage>
        <taxon>Eukaryota</taxon>
        <taxon>Viridiplantae</taxon>
        <taxon>Streptophyta</taxon>
        <taxon>Embryophyta</taxon>
        <taxon>Tracheophyta</taxon>
        <taxon>Spermatophyta</taxon>
        <taxon>Magnoliopsida</taxon>
        <taxon>eudicotyledons</taxon>
        <taxon>Gunneridae</taxon>
        <taxon>Pentapetalae</taxon>
        <taxon>asterids</taxon>
        <taxon>lamiids</taxon>
        <taxon>Gentianales</taxon>
        <taxon>Rubiaceae</taxon>
        <taxon>Ixoroideae</taxon>
        <taxon>Gardenieae complex</taxon>
        <taxon>Bertiereae - Coffeeae clade</taxon>
        <taxon>Coffeeae</taxon>
        <taxon>Coffea</taxon>
    </lineage>
</organism>
<dbReference type="InterPro" id="IPR012337">
    <property type="entry name" value="RNaseH-like_sf"/>
</dbReference>
<dbReference type="Proteomes" id="UP001652660">
    <property type="component" value="Chromosome 2e"/>
</dbReference>
<dbReference type="InterPro" id="IPR036397">
    <property type="entry name" value="RNaseH_sf"/>
</dbReference>
<name>A0ABM4WQB6_COFAR</name>
<protein>
    <recommendedName>
        <fullName evidence="1">RNase H type-1 domain-containing protein</fullName>
    </recommendedName>
</protein>
<proteinExistence type="predicted"/>
<dbReference type="InterPro" id="IPR044730">
    <property type="entry name" value="RNase_H-like_dom_plant"/>
</dbReference>
<dbReference type="PANTHER" id="PTHR47074:SF11">
    <property type="entry name" value="REVERSE TRANSCRIPTASE-LIKE PROTEIN"/>
    <property type="match status" value="1"/>
</dbReference>
<evidence type="ECO:0000313" key="2">
    <source>
        <dbReference type="Proteomes" id="UP001652660"/>
    </source>
</evidence>
<dbReference type="RefSeq" id="XP_071933971.1">
    <property type="nucleotide sequence ID" value="XM_072077870.1"/>
</dbReference>
<dbReference type="Gene3D" id="3.30.420.10">
    <property type="entry name" value="Ribonuclease H-like superfamily/Ribonuclease H"/>
    <property type="match status" value="1"/>
</dbReference>
<evidence type="ECO:0000259" key="1">
    <source>
        <dbReference type="Pfam" id="PF13456"/>
    </source>
</evidence>
<dbReference type="InterPro" id="IPR002156">
    <property type="entry name" value="RNaseH_domain"/>
</dbReference>
<dbReference type="GeneID" id="140036450"/>
<gene>
    <name evidence="3" type="primary">LOC140036450</name>
</gene>
<accession>A0ABM4WQB6</accession>
<dbReference type="PANTHER" id="PTHR47074">
    <property type="entry name" value="BNAC02G40300D PROTEIN"/>
    <property type="match status" value="1"/>
</dbReference>
<dbReference type="InterPro" id="IPR052929">
    <property type="entry name" value="RNase_H-like_EbsB-rel"/>
</dbReference>
<evidence type="ECO:0000313" key="3">
    <source>
        <dbReference type="RefSeq" id="XP_071933971.1"/>
    </source>
</evidence>
<reference evidence="3" key="1">
    <citation type="submission" date="2025-08" db="UniProtKB">
        <authorList>
            <consortium name="RefSeq"/>
        </authorList>
    </citation>
    <scope>IDENTIFICATION</scope>
    <source>
        <tissue evidence="3">Leaves</tissue>
    </source>
</reference>